<comment type="similarity">
    <text evidence="3">Belongs to the class-II pyridoxal-phosphate-dependent aminotransferase family. BioF subfamily.</text>
</comment>
<comment type="caution">
    <text evidence="14">The sequence shown here is derived from an EMBL/GenBank/DDBJ whole genome shotgun (WGS) entry which is preliminary data.</text>
</comment>
<evidence type="ECO:0000259" key="13">
    <source>
        <dbReference type="Pfam" id="PF00155"/>
    </source>
</evidence>
<evidence type="ECO:0000256" key="6">
    <source>
        <dbReference type="ARBA" id="ARBA00022679"/>
    </source>
</evidence>
<evidence type="ECO:0000256" key="11">
    <source>
        <dbReference type="ARBA" id="ARBA00047715"/>
    </source>
</evidence>
<dbReference type="InterPro" id="IPR004839">
    <property type="entry name" value="Aminotransferase_I/II_large"/>
</dbReference>
<organism evidence="14 15">
    <name type="scientific">Leptospira semungkisensis</name>
    <dbReference type="NCBI Taxonomy" id="2484985"/>
    <lineage>
        <taxon>Bacteria</taxon>
        <taxon>Pseudomonadati</taxon>
        <taxon>Spirochaetota</taxon>
        <taxon>Spirochaetia</taxon>
        <taxon>Leptospirales</taxon>
        <taxon>Leptospiraceae</taxon>
        <taxon>Leptospira</taxon>
    </lineage>
</organism>
<dbReference type="SUPFAM" id="SSF53383">
    <property type="entry name" value="PLP-dependent transferases"/>
    <property type="match status" value="1"/>
</dbReference>
<keyword evidence="8 12" id="KW-0663">Pyridoxal phosphate</keyword>
<comment type="subunit">
    <text evidence="4">Homodimer.</text>
</comment>
<dbReference type="PROSITE" id="PS00599">
    <property type="entry name" value="AA_TRANSFER_CLASS_2"/>
    <property type="match status" value="1"/>
</dbReference>
<dbReference type="InterPro" id="IPR015421">
    <property type="entry name" value="PyrdxlP-dep_Trfase_major"/>
</dbReference>
<evidence type="ECO:0000256" key="8">
    <source>
        <dbReference type="ARBA" id="ARBA00022898"/>
    </source>
</evidence>
<comment type="cofactor">
    <cofactor evidence="1 12">
        <name>pyridoxal 5'-phosphate</name>
        <dbReference type="ChEBI" id="CHEBI:597326"/>
    </cofactor>
</comment>
<dbReference type="PANTHER" id="PTHR13693">
    <property type="entry name" value="CLASS II AMINOTRANSFERASE/8-AMINO-7-OXONONANOATE SYNTHASE"/>
    <property type="match status" value="1"/>
</dbReference>
<keyword evidence="7" id="KW-0093">Biotin biosynthesis</keyword>
<dbReference type="EMBL" id="RQEP01000019">
    <property type="protein sequence ID" value="TGJ99246.1"/>
    <property type="molecule type" value="Genomic_DNA"/>
</dbReference>
<dbReference type="Proteomes" id="UP000297453">
    <property type="component" value="Unassembled WGS sequence"/>
</dbReference>
<dbReference type="InterPro" id="IPR015422">
    <property type="entry name" value="PyrdxlP-dep_Trfase_small"/>
</dbReference>
<protein>
    <recommendedName>
        <fullName evidence="5">8-amino-7-oxononanoate synthase</fullName>
        <ecNumber evidence="5">2.3.1.47</ecNumber>
    </recommendedName>
    <alternativeName>
        <fullName evidence="9">7-keto-8-amino-pelargonic acid synthase</fullName>
    </alternativeName>
    <alternativeName>
        <fullName evidence="10">8-amino-7-ketopelargonate synthase</fullName>
    </alternativeName>
</protein>
<evidence type="ECO:0000256" key="10">
    <source>
        <dbReference type="ARBA" id="ARBA00033381"/>
    </source>
</evidence>
<keyword evidence="15" id="KW-1185">Reference proteome</keyword>
<dbReference type="InterPro" id="IPR015424">
    <property type="entry name" value="PyrdxlP-dep_Trfase"/>
</dbReference>
<evidence type="ECO:0000313" key="14">
    <source>
        <dbReference type="EMBL" id="TGJ99246.1"/>
    </source>
</evidence>
<evidence type="ECO:0000256" key="5">
    <source>
        <dbReference type="ARBA" id="ARBA00013187"/>
    </source>
</evidence>
<comment type="pathway">
    <text evidence="2">Cofactor biosynthesis; biotin biosynthesis.</text>
</comment>
<evidence type="ECO:0000256" key="12">
    <source>
        <dbReference type="RuleBase" id="RU003693"/>
    </source>
</evidence>
<dbReference type="GO" id="GO:0008710">
    <property type="term" value="F:8-amino-7-oxononanoate synthase activity"/>
    <property type="evidence" value="ECO:0007669"/>
    <property type="project" value="UniProtKB-EC"/>
</dbReference>
<dbReference type="Gene3D" id="3.90.1150.10">
    <property type="entry name" value="Aspartate Aminotransferase, domain 1"/>
    <property type="match status" value="1"/>
</dbReference>
<dbReference type="OrthoDB" id="9807157at2"/>
<gene>
    <name evidence="14" type="ORF">EHO59_15320</name>
</gene>
<proteinExistence type="inferred from homology"/>
<name>A0A4R9FNE1_9LEPT</name>
<dbReference type="GO" id="GO:0009102">
    <property type="term" value="P:biotin biosynthetic process"/>
    <property type="evidence" value="ECO:0007669"/>
    <property type="project" value="UniProtKB-KW"/>
</dbReference>
<evidence type="ECO:0000256" key="9">
    <source>
        <dbReference type="ARBA" id="ARBA00032610"/>
    </source>
</evidence>
<dbReference type="AlphaFoldDB" id="A0A4R9FNE1"/>
<evidence type="ECO:0000256" key="2">
    <source>
        <dbReference type="ARBA" id="ARBA00004746"/>
    </source>
</evidence>
<dbReference type="Pfam" id="PF00155">
    <property type="entry name" value="Aminotran_1_2"/>
    <property type="match status" value="1"/>
</dbReference>
<dbReference type="EC" id="2.3.1.47" evidence="5"/>
<evidence type="ECO:0000256" key="7">
    <source>
        <dbReference type="ARBA" id="ARBA00022756"/>
    </source>
</evidence>
<dbReference type="InterPro" id="IPR001917">
    <property type="entry name" value="Aminotrans_II_pyridoxalP_BS"/>
</dbReference>
<dbReference type="InterPro" id="IPR050087">
    <property type="entry name" value="AON_synthase_class-II"/>
</dbReference>
<dbReference type="PANTHER" id="PTHR13693:SF100">
    <property type="entry name" value="8-AMINO-7-OXONONANOATE SYNTHASE"/>
    <property type="match status" value="1"/>
</dbReference>
<accession>A0A4R9FNE1</accession>
<evidence type="ECO:0000256" key="4">
    <source>
        <dbReference type="ARBA" id="ARBA00011738"/>
    </source>
</evidence>
<evidence type="ECO:0000256" key="1">
    <source>
        <dbReference type="ARBA" id="ARBA00001933"/>
    </source>
</evidence>
<keyword evidence="6" id="KW-0808">Transferase</keyword>
<reference evidence="14" key="1">
    <citation type="journal article" date="2019" name="PLoS Negl. Trop. Dis.">
        <title>Revisiting the worldwide diversity of Leptospira species in the environment.</title>
        <authorList>
            <person name="Vincent A.T."/>
            <person name="Schiettekatte O."/>
            <person name="Bourhy P."/>
            <person name="Veyrier F.J."/>
            <person name="Picardeau M."/>
        </authorList>
    </citation>
    <scope>NUCLEOTIDE SEQUENCE [LARGE SCALE GENOMIC DNA]</scope>
    <source>
        <strain evidence="14">SSS9</strain>
    </source>
</reference>
<evidence type="ECO:0000313" key="15">
    <source>
        <dbReference type="Proteomes" id="UP000297453"/>
    </source>
</evidence>
<evidence type="ECO:0000256" key="3">
    <source>
        <dbReference type="ARBA" id="ARBA00010008"/>
    </source>
</evidence>
<comment type="catalytic activity">
    <reaction evidence="11">
        <text>6-carboxyhexanoyl-[ACP] + L-alanine + H(+) = (8S)-8-amino-7-oxononanoate + holo-[ACP] + CO2</text>
        <dbReference type="Rhea" id="RHEA:42288"/>
        <dbReference type="Rhea" id="RHEA-COMP:9685"/>
        <dbReference type="Rhea" id="RHEA-COMP:9955"/>
        <dbReference type="ChEBI" id="CHEBI:15378"/>
        <dbReference type="ChEBI" id="CHEBI:16526"/>
        <dbReference type="ChEBI" id="CHEBI:57972"/>
        <dbReference type="ChEBI" id="CHEBI:64479"/>
        <dbReference type="ChEBI" id="CHEBI:78846"/>
        <dbReference type="ChEBI" id="CHEBI:149468"/>
        <dbReference type="EC" id="2.3.1.47"/>
    </reaction>
</comment>
<dbReference type="Gene3D" id="3.40.640.10">
    <property type="entry name" value="Type I PLP-dependent aspartate aminotransferase-like (Major domain)"/>
    <property type="match status" value="1"/>
</dbReference>
<dbReference type="GO" id="GO:0030170">
    <property type="term" value="F:pyridoxal phosphate binding"/>
    <property type="evidence" value="ECO:0007669"/>
    <property type="project" value="InterPro"/>
</dbReference>
<dbReference type="RefSeq" id="WP_135589337.1">
    <property type="nucleotide sequence ID" value="NZ_RQEP01000019.1"/>
</dbReference>
<sequence>MQETKLKNLTFLSQLPAYFSRLESQKRVRTLDPPTGLDFCSNDYLGLSQNPKLLEALKEGIDLYGAGSTASRLVRGHRSVFEELESEFSNWVHAESSLFLANGYAANVGAISCVADPSYLIFCDRKNHASLMDGVRLSGGKKVYYRHSDLNHLEELLQKYSGHANKMIVTESIFSMDGDSSDLSSLIHLKEKYGCLLYLDEAHSIGVFGEKGAGLSSAQVPSQISNIDFRMSTFGKALGLEGAMISTSSDARKYLLHSARTFVFSTAPLPAIAHAGLSAIRLVKEMDAEREKVLSHSEYLRSRLHKLGKDTGNSSSQIVPILLGSEAIALDLADKLAKSGFQAKAIRPPTVDVSRIRVSINAKVEKQDLDGFIRIIKEN</sequence>
<feature type="domain" description="Aminotransferase class I/classII large" evidence="13">
    <location>
        <begin position="36"/>
        <end position="375"/>
    </location>
</feature>